<comment type="caution">
    <text evidence="2">The sequence shown here is derived from an EMBL/GenBank/DDBJ whole genome shotgun (WGS) entry which is preliminary data.</text>
</comment>
<dbReference type="Proteomes" id="UP001583177">
    <property type="component" value="Unassembled WGS sequence"/>
</dbReference>
<feature type="region of interest" description="Disordered" evidence="1">
    <location>
        <begin position="1"/>
        <end position="26"/>
    </location>
</feature>
<protein>
    <submittedName>
        <fullName evidence="2">Uncharacterized protein</fullName>
    </submittedName>
</protein>
<proteinExistence type="predicted"/>
<reference evidence="2 3" key="1">
    <citation type="journal article" date="2024" name="IMA Fungus">
        <title>IMA Genome - F19 : A genome assembly and annotation guide to empower mycologists, including annotated draft genome sequences of Ceratocystis pirilliformis, Diaporthe australafricana, Fusarium ophioides, Paecilomyces lecythidis, and Sporothrix stenoceras.</title>
        <authorList>
            <person name="Aylward J."/>
            <person name="Wilson A.M."/>
            <person name="Visagie C.M."/>
            <person name="Spraker J."/>
            <person name="Barnes I."/>
            <person name="Buitendag C."/>
            <person name="Ceriani C."/>
            <person name="Del Mar Angel L."/>
            <person name="du Plessis D."/>
            <person name="Fuchs T."/>
            <person name="Gasser K."/>
            <person name="Kramer D."/>
            <person name="Li W."/>
            <person name="Munsamy K."/>
            <person name="Piso A."/>
            <person name="Price J.L."/>
            <person name="Sonnekus B."/>
            <person name="Thomas C."/>
            <person name="van der Nest A."/>
            <person name="van Dijk A."/>
            <person name="van Heerden A."/>
            <person name="van Vuuren N."/>
            <person name="Yilmaz N."/>
            <person name="Duong T.A."/>
            <person name="van der Merwe N.A."/>
            <person name="Wingfield M.J."/>
            <person name="Wingfield B.D."/>
        </authorList>
    </citation>
    <scope>NUCLEOTIDE SEQUENCE [LARGE SCALE GENOMIC DNA]</scope>
    <source>
        <strain evidence="2 3">CMW 18300</strain>
    </source>
</reference>
<evidence type="ECO:0000256" key="1">
    <source>
        <dbReference type="SAM" id="MobiDB-lite"/>
    </source>
</evidence>
<gene>
    <name evidence="2" type="ORF">Daus18300_010175</name>
</gene>
<organism evidence="2 3">
    <name type="scientific">Diaporthe australafricana</name>
    <dbReference type="NCBI Taxonomy" id="127596"/>
    <lineage>
        <taxon>Eukaryota</taxon>
        <taxon>Fungi</taxon>
        <taxon>Dikarya</taxon>
        <taxon>Ascomycota</taxon>
        <taxon>Pezizomycotina</taxon>
        <taxon>Sordariomycetes</taxon>
        <taxon>Sordariomycetidae</taxon>
        <taxon>Diaporthales</taxon>
        <taxon>Diaporthaceae</taxon>
        <taxon>Diaporthe</taxon>
    </lineage>
</organism>
<evidence type="ECO:0000313" key="3">
    <source>
        <dbReference type="Proteomes" id="UP001583177"/>
    </source>
</evidence>
<feature type="non-terminal residue" evidence="2">
    <location>
        <position position="1"/>
    </location>
</feature>
<dbReference type="EMBL" id="JAWRVE010000109">
    <property type="protein sequence ID" value="KAL1858063.1"/>
    <property type="molecule type" value="Genomic_DNA"/>
</dbReference>
<name>A0ABR3WBF4_9PEZI</name>
<accession>A0ABR3WBF4</accession>
<sequence length="152" mass="17082">TGRLKLVGFGASPRHSHSGAQAQHTGPITDAHHGFDEVTRNNMASAHQRLASCLHYILSGVDPDEQAREMGHAHHSQEDRNQWRQMVRGGSEWEARSFAEDERKVRGALGAFEAEDEADLQPVSSIDYGLLQEKCREWLKAQEQEPRWMGAL</sequence>
<evidence type="ECO:0000313" key="2">
    <source>
        <dbReference type="EMBL" id="KAL1858063.1"/>
    </source>
</evidence>
<keyword evidence="3" id="KW-1185">Reference proteome</keyword>